<accession>X0UY36</accession>
<dbReference type="PANTHER" id="PTHR31503:SF22">
    <property type="entry name" value="VACUOLAR CALCIUM ION TRANSPORTER"/>
    <property type="match status" value="1"/>
</dbReference>
<dbReference type="InterPro" id="IPR004713">
    <property type="entry name" value="CaH_exchang"/>
</dbReference>
<keyword evidence="3 7" id="KW-0812">Transmembrane</keyword>
<name>X0UY36_9ZZZZ</name>
<keyword evidence="2" id="KW-0813">Transport</keyword>
<feature type="transmembrane region" description="Helical" evidence="7">
    <location>
        <begin position="94"/>
        <end position="116"/>
    </location>
</feature>
<dbReference type="AlphaFoldDB" id="X0UY36"/>
<evidence type="ECO:0000256" key="7">
    <source>
        <dbReference type="SAM" id="Phobius"/>
    </source>
</evidence>
<dbReference type="InterPro" id="IPR044880">
    <property type="entry name" value="NCX_ion-bd_dom_sf"/>
</dbReference>
<dbReference type="GO" id="GO:0016020">
    <property type="term" value="C:membrane"/>
    <property type="evidence" value="ECO:0007669"/>
    <property type="project" value="InterPro"/>
</dbReference>
<feature type="transmembrane region" description="Helical" evidence="7">
    <location>
        <begin position="31"/>
        <end position="53"/>
    </location>
</feature>
<evidence type="ECO:0000256" key="5">
    <source>
        <dbReference type="ARBA" id="ARBA00023065"/>
    </source>
</evidence>
<keyword evidence="4 7" id="KW-1133">Transmembrane helix</keyword>
<evidence type="ECO:0000256" key="2">
    <source>
        <dbReference type="ARBA" id="ARBA00022448"/>
    </source>
</evidence>
<protein>
    <recommendedName>
        <fullName evidence="8">Sodium/calcium exchanger membrane region domain-containing protein</fullName>
    </recommendedName>
</protein>
<comment type="subcellular location">
    <subcellularLocation>
        <location evidence="1">Endomembrane system</location>
        <topology evidence="1">Multi-pass membrane protein</topology>
    </subcellularLocation>
</comment>
<gene>
    <name evidence="9" type="ORF">S01H1_38308</name>
</gene>
<comment type="caution">
    <text evidence="9">The sequence shown here is derived from an EMBL/GenBank/DDBJ whole genome shotgun (WGS) entry which is preliminary data.</text>
</comment>
<evidence type="ECO:0000313" key="9">
    <source>
        <dbReference type="EMBL" id="GAG04077.1"/>
    </source>
</evidence>
<evidence type="ECO:0000256" key="4">
    <source>
        <dbReference type="ARBA" id="ARBA00022989"/>
    </source>
</evidence>
<feature type="domain" description="Sodium/calcium exchanger membrane region" evidence="8">
    <location>
        <begin position="30"/>
        <end position="116"/>
    </location>
</feature>
<feature type="transmembrane region" description="Helical" evidence="7">
    <location>
        <begin position="65"/>
        <end position="87"/>
    </location>
</feature>
<evidence type="ECO:0000256" key="6">
    <source>
        <dbReference type="ARBA" id="ARBA00023136"/>
    </source>
</evidence>
<evidence type="ECO:0000259" key="8">
    <source>
        <dbReference type="Pfam" id="PF01699"/>
    </source>
</evidence>
<dbReference type="GO" id="GO:0012505">
    <property type="term" value="C:endomembrane system"/>
    <property type="evidence" value="ECO:0007669"/>
    <property type="project" value="UniProtKB-SubCell"/>
</dbReference>
<evidence type="ECO:0000256" key="3">
    <source>
        <dbReference type="ARBA" id="ARBA00022692"/>
    </source>
</evidence>
<dbReference type="EMBL" id="BARS01024113">
    <property type="protein sequence ID" value="GAG04077.1"/>
    <property type="molecule type" value="Genomic_DNA"/>
</dbReference>
<feature type="non-terminal residue" evidence="9">
    <location>
        <position position="117"/>
    </location>
</feature>
<dbReference type="Pfam" id="PF01699">
    <property type="entry name" value="Na_Ca_ex"/>
    <property type="match status" value="1"/>
</dbReference>
<dbReference type="InterPro" id="IPR004837">
    <property type="entry name" value="NaCa_Exmemb"/>
</dbReference>
<dbReference type="PANTHER" id="PTHR31503">
    <property type="entry name" value="VACUOLAR CALCIUM ION TRANSPORTER"/>
    <property type="match status" value="1"/>
</dbReference>
<dbReference type="GO" id="GO:0015369">
    <property type="term" value="F:calcium:proton antiporter activity"/>
    <property type="evidence" value="ECO:0007669"/>
    <property type="project" value="UniProtKB-ARBA"/>
</dbReference>
<sequence length="117" mass="12044">MITIFDGRRTSQDTTMQSAGAKESYSAGRSLAILGLSGIALAGVSEAVTDSLIPATRTLGFSDTFSGIVLLGGVGGIGEVLTAIRFARQGKQELVMAATVGSTIQMVLFVAPMLVFT</sequence>
<keyword evidence="6 7" id="KW-0472">Membrane</keyword>
<reference evidence="9" key="1">
    <citation type="journal article" date="2014" name="Front. Microbiol.">
        <title>High frequency of phylogenetically diverse reductive dehalogenase-homologous genes in deep subseafloor sedimentary metagenomes.</title>
        <authorList>
            <person name="Kawai M."/>
            <person name="Futagami T."/>
            <person name="Toyoda A."/>
            <person name="Takaki Y."/>
            <person name="Nishi S."/>
            <person name="Hori S."/>
            <person name="Arai W."/>
            <person name="Tsubouchi T."/>
            <person name="Morono Y."/>
            <person name="Uchiyama I."/>
            <person name="Ito T."/>
            <person name="Fujiyama A."/>
            <person name="Inagaki F."/>
            <person name="Takami H."/>
        </authorList>
    </citation>
    <scope>NUCLEOTIDE SEQUENCE</scope>
    <source>
        <strain evidence="9">Expedition CK06-06</strain>
    </source>
</reference>
<dbReference type="Gene3D" id="1.20.1420.30">
    <property type="entry name" value="NCX, central ion-binding region"/>
    <property type="match status" value="1"/>
</dbReference>
<evidence type="ECO:0000256" key="1">
    <source>
        <dbReference type="ARBA" id="ARBA00004127"/>
    </source>
</evidence>
<keyword evidence="5" id="KW-0406">Ion transport</keyword>
<dbReference type="GO" id="GO:0006874">
    <property type="term" value="P:intracellular calcium ion homeostasis"/>
    <property type="evidence" value="ECO:0007669"/>
    <property type="project" value="TreeGrafter"/>
</dbReference>
<proteinExistence type="predicted"/>
<organism evidence="9">
    <name type="scientific">marine sediment metagenome</name>
    <dbReference type="NCBI Taxonomy" id="412755"/>
    <lineage>
        <taxon>unclassified sequences</taxon>
        <taxon>metagenomes</taxon>
        <taxon>ecological metagenomes</taxon>
    </lineage>
</organism>